<protein>
    <submittedName>
        <fullName evidence="1">Biopolymer transporter Tol</fullName>
    </submittedName>
</protein>
<dbReference type="eggNOG" id="COG0823">
    <property type="taxonomic scope" value="Bacteria"/>
</dbReference>
<keyword evidence="2" id="KW-1185">Reference proteome</keyword>
<dbReference type="Pfam" id="PF12566">
    <property type="entry name" value="DUF3748"/>
    <property type="match status" value="1"/>
</dbReference>
<dbReference type="EMBL" id="JPKR02000005">
    <property type="protein sequence ID" value="KGD79470.1"/>
    <property type="molecule type" value="Genomic_DNA"/>
</dbReference>
<name>A0A095VXI5_9GAMM</name>
<gene>
    <name evidence="1" type="ORF">HA49_02495</name>
</gene>
<dbReference type="STRING" id="642227.HA49_02495"/>
<dbReference type="InterPro" id="IPR011659">
    <property type="entry name" value="WD40"/>
</dbReference>
<reference evidence="1" key="1">
    <citation type="submission" date="2014-12" db="EMBL/GenBank/DDBJ databases">
        <title>The draft genome of the Tatumella morbirosei type strain, LMG23360T isolated from pineapple rot.</title>
        <authorList>
            <person name="Smits T.H."/>
            <person name="Palmer M."/>
            <person name="Venter S.N."/>
            <person name="Duffy B."/>
            <person name="Steenkamp E.T."/>
            <person name="Chan W.Y."/>
            <person name="Coutinho T.A."/>
            <person name="Coetzee M.P."/>
            <person name="De Maayer P."/>
        </authorList>
    </citation>
    <scope>NUCLEOTIDE SEQUENCE [LARGE SCALE GENOMIC DNA]</scope>
    <source>
        <strain evidence="1">LMG 23360</strain>
    </source>
</reference>
<dbReference type="RefSeq" id="WP_038016415.1">
    <property type="nucleotide sequence ID" value="NZ_JPKR02000005.1"/>
</dbReference>
<evidence type="ECO:0000313" key="1">
    <source>
        <dbReference type="EMBL" id="KGD79470.1"/>
    </source>
</evidence>
<dbReference type="InterPro" id="IPR022223">
    <property type="entry name" value="DUF3748"/>
</dbReference>
<comment type="caution">
    <text evidence="1">The sequence shown here is derived from an EMBL/GenBank/DDBJ whole genome shotgun (WGS) entry which is preliminary data.</text>
</comment>
<evidence type="ECO:0000313" key="2">
    <source>
        <dbReference type="Proteomes" id="UP000029577"/>
    </source>
</evidence>
<organism evidence="1 2">
    <name type="scientific">Tatumella morbirosei</name>
    <dbReference type="NCBI Taxonomy" id="642227"/>
    <lineage>
        <taxon>Bacteria</taxon>
        <taxon>Pseudomonadati</taxon>
        <taxon>Pseudomonadota</taxon>
        <taxon>Gammaproteobacteria</taxon>
        <taxon>Enterobacterales</taxon>
        <taxon>Erwiniaceae</taxon>
        <taxon>Tatumella</taxon>
    </lineage>
</organism>
<accession>A0A095VXI5</accession>
<dbReference type="OrthoDB" id="626010at2"/>
<dbReference type="Gene3D" id="2.120.10.30">
    <property type="entry name" value="TolB, C-terminal domain"/>
    <property type="match status" value="1"/>
</dbReference>
<sequence length="417" mass="46893">MQEKQLTFDPRHHQLTNSQIWTPDSQWLVFDTRPPEATFNSLTVERVNVNNGQNEILYRASQGACVGVISCSPGLPERYVCIHGPENPDKFWHYDFHHRRGVIIEDGRAITLDACDITPPYTPGALRGGTHVHMFDSEGEFLSFTYNDHVMHERSLAEDMRNVGVAVPLHPVIVCGQHPREYNGSHFCVLVSQTTVNPQPGSDQINRAYEEGWVGNAGYRKASGEWQRRALVFIGDTLSSEGRKVPEIFIVDLPEHPEDFTTDGVFPLQGLTDRLPFPPQGVVQRRLTHTRGIALQPRHWLRTSPDGSIITFLMADENGIIQLWSISPEGGTPEQITCLPDSIASVVNWHPQDDVVAFVCDNSIMACDIRSGLCRRLTPRTEQAPCADAVVWSPDGLKIAYMRDISGWRQLFMVTDF</sequence>
<proteinExistence type="predicted"/>
<dbReference type="AlphaFoldDB" id="A0A095VXI5"/>
<dbReference type="InterPro" id="IPR011042">
    <property type="entry name" value="6-blade_b-propeller_TolB-like"/>
</dbReference>
<dbReference type="Proteomes" id="UP000029577">
    <property type="component" value="Unassembled WGS sequence"/>
</dbReference>
<dbReference type="Pfam" id="PF07676">
    <property type="entry name" value="PD40"/>
    <property type="match status" value="1"/>
</dbReference>
<dbReference type="SUPFAM" id="SSF82171">
    <property type="entry name" value="DPP6 N-terminal domain-like"/>
    <property type="match status" value="1"/>
</dbReference>